<protein>
    <submittedName>
        <fullName evidence="2">DNA polymerase elongation subunit (Family B)</fullName>
    </submittedName>
</protein>
<organism evidence="2 3">
    <name type="scientific">Trichlorobacter thiogenes</name>
    <dbReference type="NCBI Taxonomy" id="115783"/>
    <lineage>
        <taxon>Bacteria</taxon>
        <taxon>Pseudomonadati</taxon>
        <taxon>Thermodesulfobacteriota</taxon>
        <taxon>Desulfuromonadia</taxon>
        <taxon>Geobacterales</taxon>
        <taxon>Geobacteraceae</taxon>
        <taxon>Trichlorobacter</taxon>
    </lineage>
</organism>
<dbReference type="SUPFAM" id="SSF56672">
    <property type="entry name" value="DNA/RNA polymerases"/>
    <property type="match status" value="1"/>
</dbReference>
<accession>A0A1T4RFG6</accession>
<feature type="domain" description="DNA-directed DNA polymerase family B exonuclease" evidence="1">
    <location>
        <begin position="165"/>
        <end position="249"/>
    </location>
</feature>
<dbReference type="InterPro" id="IPR050240">
    <property type="entry name" value="DNA_pol_type-B"/>
</dbReference>
<dbReference type="PANTHER" id="PTHR10322:SF23">
    <property type="entry name" value="DNA POLYMERASE DELTA CATALYTIC SUBUNIT"/>
    <property type="match status" value="1"/>
</dbReference>
<name>A0A1T4RFG6_9BACT</name>
<dbReference type="InterPro" id="IPR043502">
    <property type="entry name" value="DNA/RNA_pol_sf"/>
</dbReference>
<dbReference type="InterPro" id="IPR036397">
    <property type="entry name" value="RNaseH_sf"/>
</dbReference>
<dbReference type="AlphaFoldDB" id="A0A1T4RFG6"/>
<evidence type="ECO:0000313" key="2">
    <source>
        <dbReference type="EMBL" id="SKA14659.1"/>
    </source>
</evidence>
<dbReference type="STRING" id="115783.SAMN02745119_02843"/>
<sequence>MHRTGRPHQSFPYTCTTIDGVVAVEPVGQSYRVFVRDNSGITFHDYPFSPFILLSDPGLAADAPVIVNHHHLAGSGKLCWLTELANWHDWYLLRDYLHRLGKPDAWFAIQDGCQQFLMTSGITFFQGLAFKDHRYICIAIQKDAHSLHAIAVTNGLDYQEFVSSSHQTEAEMLTHLTQIIQDQDPDVIAGYQLNRSALPYLVQLAQKHKVSLAWGRNGSVPYQHQAVDHRTLQQYAVFGRSVVDVETLVSHYNRHRQPLSATAPDQTSVLLGSPEQTIADKETDIAAAGQASALYQLHVEFWYLHAQSYPVNFQNVFYKPEATSIDALLIREYLQQQHALPALSAAQKQHKHADEQLLFQGQAGPVIRCDLSRLSASIMVAYRITPRSDELGIFSRLLTQTAQHYATRHSNDSNPGISAWLELLGTSCCLFSDAAAAAEVERLKHVITKDLLSWLRDAGAWPIAVNSQELYFIPPDGHEDGSREISILLQRLGSILPSGVALPYTGPYPSMFIYKANQYAVLTDSGQVFFKGAIFRSRSMEPFLQEFISEAARLFLTGNGMAIEQLYASFVRRLTAASCPVDWIMRCETLADSQEQYLQAVQRGARNRAAVYELALREKENWRVGEKISYYVTGVSKNCVVHASCKLAKDFDPQYLDLNKAWYLERLHQLFKRLTPFLPAEPLLFR</sequence>
<reference evidence="3" key="1">
    <citation type="submission" date="2017-02" db="EMBL/GenBank/DDBJ databases">
        <authorList>
            <person name="Varghese N."/>
            <person name="Submissions S."/>
        </authorList>
    </citation>
    <scope>NUCLEOTIDE SEQUENCE [LARGE SCALE GENOMIC DNA]</scope>
    <source>
        <strain evidence="3">ATCC BAA-34</strain>
    </source>
</reference>
<dbReference type="SUPFAM" id="SSF53098">
    <property type="entry name" value="Ribonuclease H-like"/>
    <property type="match status" value="1"/>
</dbReference>
<dbReference type="GO" id="GO:0003676">
    <property type="term" value="F:nucleic acid binding"/>
    <property type="evidence" value="ECO:0007669"/>
    <property type="project" value="InterPro"/>
</dbReference>
<evidence type="ECO:0000313" key="3">
    <source>
        <dbReference type="Proteomes" id="UP000190102"/>
    </source>
</evidence>
<dbReference type="InterPro" id="IPR012337">
    <property type="entry name" value="RNaseH-like_sf"/>
</dbReference>
<dbReference type="SMR" id="A0A1T4RFG6"/>
<dbReference type="OrthoDB" id="52005at2"/>
<dbReference type="Pfam" id="PF03104">
    <property type="entry name" value="DNA_pol_B_exo1"/>
    <property type="match status" value="1"/>
</dbReference>
<dbReference type="InterPro" id="IPR006133">
    <property type="entry name" value="DNA-dir_DNA_pol_B_exonuc"/>
</dbReference>
<dbReference type="PANTHER" id="PTHR10322">
    <property type="entry name" value="DNA POLYMERASE CATALYTIC SUBUNIT"/>
    <property type="match status" value="1"/>
</dbReference>
<proteinExistence type="predicted"/>
<evidence type="ECO:0000259" key="1">
    <source>
        <dbReference type="Pfam" id="PF03104"/>
    </source>
</evidence>
<gene>
    <name evidence="2" type="ORF">SAMN02745119_02843</name>
</gene>
<dbReference type="Proteomes" id="UP000190102">
    <property type="component" value="Unassembled WGS sequence"/>
</dbReference>
<dbReference type="EMBL" id="FUWR01000020">
    <property type="protein sequence ID" value="SKA14659.1"/>
    <property type="molecule type" value="Genomic_DNA"/>
</dbReference>
<dbReference type="RefSeq" id="WP_078791066.1">
    <property type="nucleotide sequence ID" value="NZ_FUWR01000020.1"/>
</dbReference>
<dbReference type="Gene3D" id="3.30.420.10">
    <property type="entry name" value="Ribonuclease H-like superfamily/Ribonuclease H"/>
    <property type="match status" value="1"/>
</dbReference>
<keyword evidence="3" id="KW-1185">Reference proteome</keyword>